<keyword evidence="4" id="KW-0810">Translation regulation</keyword>
<feature type="compositionally biased region" description="Basic and acidic residues" evidence="6">
    <location>
        <begin position="731"/>
        <end position="743"/>
    </location>
</feature>
<comment type="similarity">
    <text evidence="1">Belongs to the eukaryotic initiation factor 4G family.</text>
</comment>
<feature type="region of interest" description="Disordered" evidence="6">
    <location>
        <begin position="729"/>
        <end position="796"/>
    </location>
</feature>
<dbReference type="GO" id="GO:0003743">
    <property type="term" value="F:translation initiation factor activity"/>
    <property type="evidence" value="ECO:0007669"/>
    <property type="project" value="UniProtKB-KW"/>
</dbReference>
<feature type="domain" description="MI" evidence="8">
    <location>
        <begin position="844"/>
        <end position="967"/>
    </location>
</feature>
<dbReference type="CDD" id="cd11559">
    <property type="entry name" value="W2_eIF4G1_like"/>
    <property type="match status" value="1"/>
</dbReference>
<evidence type="ECO:0000259" key="8">
    <source>
        <dbReference type="PROSITE" id="PS51366"/>
    </source>
</evidence>
<keyword evidence="2" id="KW-0396">Initiation factor</keyword>
<feature type="compositionally biased region" description="Polar residues" evidence="6">
    <location>
        <begin position="670"/>
        <end position="680"/>
    </location>
</feature>
<proteinExistence type="inferred from homology"/>
<dbReference type="Proteomes" id="UP001566132">
    <property type="component" value="Unassembled WGS sequence"/>
</dbReference>
<evidence type="ECO:0000256" key="6">
    <source>
        <dbReference type="SAM" id="MobiDB-lite"/>
    </source>
</evidence>
<dbReference type="AlphaFoldDB" id="A0ABD1E9R2"/>
<dbReference type="InterPro" id="IPR003307">
    <property type="entry name" value="W2_domain"/>
</dbReference>
<evidence type="ECO:0000256" key="1">
    <source>
        <dbReference type="ARBA" id="ARBA00005775"/>
    </source>
</evidence>
<dbReference type="FunFam" id="1.25.40.180:FF:000042">
    <property type="entry name" value="Eukaryotic translation initiation factor 4 gamma"/>
    <property type="match status" value="1"/>
</dbReference>
<evidence type="ECO:0000256" key="3">
    <source>
        <dbReference type="ARBA" id="ARBA00022553"/>
    </source>
</evidence>
<dbReference type="PANTHER" id="PTHR23253:SF78">
    <property type="entry name" value="EUKARYOTIC TRANSLATION INITIATION FACTOR 4G1, ISOFORM B-RELATED"/>
    <property type="match status" value="1"/>
</dbReference>
<feature type="compositionally biased region" description="Low complexity" evidence="6">
    <location>
        <begin position="756"/>
        <end position="766"/>
    </location>
</feature>
<accession>A0ABD1E9R2</accession>
<evidence type="ECO:0000313" key="9">
    <source>
        <dbReference type="EMBL" id="KAL1491101.1"/>
    </source>
</evidence>
<organism evidence="9 10">
    <name type="scientific">Hypothenemus hampei</name>
    <name type="common">Coffee berry borer</name>
    <dbReference type="NCBI Taxonomy" id="57062"/>
    <lineage>
        <taxon>Eukaryota</taxon>
        <taxon>Metazoa</taxon>
        <taxon>Ecdysozoa</taxon>
        <taxon>Arthropoda</taxon>
        <taxon>Hexapoda</taxon>
        <taxon>Insecta</taxon>
        <taxon>Pterygota</taxon>
        <taxon>Neoptera</taxon>
        <taxon>Endopterygota</taxon>
        <taxon>Coleoptera</taxon>
        <taxon>Polyphaga</taxon>
        <taxon>Cucujiformia</taxon>
        <taxon>Curculionidae</taxon>
        <taxon>Scolytinae</taxon>
        <taxon>Hypothenemus</taxon>
    </lineage>
</organism>
<dbReference type="SMART" id="SM00543">
    <property type="entry name" value="MIF4G"/>
    <property type="match status" value="1"/>
</dbReference>
<feature type="region of interest" description="Disordered" evidence="6">
    <location>
        <begin position="1"/>
        <end position="127"/>
    </location>
</feature>
<comment type="caution">
    <text evidence="9">The sequence shown here is derived from an EMBL/GenBank/DDBJ whole genome shotgun (WGS) entry which is preliminary data.</text>
</comment>
<keyword evidence="3" id="KW-0597">Phosphoprotein</keyword>
<dbReference type="InterPro" id="IPR049485">
    <property type="entry name" value="eIF4G1-like_eIF4E-bd"/>
</dbReference>
<feature type="compositionally biased region" description="Basic and acidic residues" evidence="6">
    <location>
        <begin position="767"/>
        <end position="783"/>
    </location>
</feature>
<keyword evidence="10" id="KW-1185">Reference proteome</keyword>
<reference evidence="9 10" key="1">
    <citation type="submission" date="2024-05" db="EMBL/GenBank/DDBJ databases">
        <title>Genetic variation in Jamaican populations of the coffee berry borer (Hypothenemus hampei).</title>
        <authorList>
            <person name="Errbii M."/>
            <person name="Myrie A."/>
        </authorList>
    </citation>
    <scope>NUCLEOTIDE SEQUENCE [LARGE SCALE GENOMIC DNA]</scope>
    <source>
        <strain evidence="9">JA-Hopewell-2020-01-JO</strain>
        <tissue evidence="9">Whole body</tissue>
    </source>
</reference>
<evidence type="ECO:0008006" key="11">
    <source>
        <dbReference type="Google" id="ProtNLM"/>
    </source>
</evidence>
<dbReference type="EMBL" id="JBDJPC010000009">
    <property type="protein sequence ID" value="KAL1491101.1"/>
    <property type="molecule type" value="Genomic_DNA"/>
</dbReference>
<dbReference type="SMART" id="SM00515">
    <property type="entry name" value="eIF5C"/>
    <property type="match status" value="1"/>
</dbReference>
<feature type="compositionally biased region" description="Polar residues" evidence="6">
    <location>
        <begin position="79"/>
        <end position="127"/>
    </location>
</feature>
<dbReference type="InterPro" id="IPR003891">
    <property type="entry name" value="Initiation_fac_eIF4g_MI"/>
</dbReference>
<evidence type="ECO:0000256" key="2">
    <source>
        <dbReference type="ARBA" id="ARBA00022540"/>
    </source>
</evidence>
<keyword evidence="5" id="KW-0648">Protein biosynthesis</keyword>
<protein>
    <recommendedName>
        <fullName evidence="11">Eukaryotic translation initiation factor 4 gamma 3</fullName>
    </recommendedName>
</protein>
<feature type="compositionally biased region" description="Basic residues" evidence="6">
    <location>
        <begin position="1"/>
        <end position="12"/>
    </location>
</feature>
<dbReference type="SUPFAM" id="SSF48371">
    <property type="entry name" value="ARM repeat"/>
    <property type="match status" value="3"/>
</dbReference>
<dbReference type="Pfam" id="PF02854">
    <property type="entry name" value="MIF4G"/>
    <property type="match status" value="1"/>
</dbReference>
<feature type="compositionally biased region" description="Low complexity" evidence="6">
    <location>
        <begin position="25"/>
        <end position="44"/>
    </location>
</feature>
<feature type="domain" description="W2" evidence="7">
    <location>
        <begin position="1030"/>
        <end position="1193"/>
    </location>
</feature>
<dbReference type="Pfam" id="PF21140">
    <property type="entry name" value="eIF4G1-like_eIF4E-bd"/>
    <property type="match status" value="1"/>
</dbReference>
<dbReference type="PROSITE" id="PS51366">
    <property type="entry name" value="MI"/>
    <property type="match status" value="1"/>
</dbReference>
<feature type="compositionally biased region" description="Basic and acidic residues" evidence="6">
    <location>
        <begin position="59"/>
        <end position="73"/>
    </location>
</feature>
<sequence>MGGRKRKSKNSRNKNAPPPNHHQQHQSQNGKTPQQPQLPAAVAPVPAPQPPKPNNRSNKSKELNLKGANKEGTDMDAFNDNSAPKTEINANTVVATPPSESATNVPVNNNLVVSQKEQPAPQETDNALSSTIEMSGKDSNENMTSVQQPEIVTPPVALVPPPAVAKPLTKVFDVMGIVKDTPPRMVKPSFPPTGGQDEIDKTLNIENSNTTVARNELNGRNDLLKTLYKPGQWSPDNPEGKKTYHKELLIQLRSVPASLQKYPNIPDFCLADDRTRQLDGRLSMGGRTDYTNPPFNNYGGKSSSQKATVSKRGSQSKMGSRSGGGADKLSKPQPKLSISLRGDVKLHETENAWKPARFNQIDSTTEEEKKTQALYRKVRSILNKLTPQKFETLVNQIKQMQIDSKDRLQGVINLVFDKAIDEPKFSLAYAMMCKEIQNMQVVGASDVPDKSVAFKTLLVIRCQTEFEKQSVDETERNNKLKEIQECTDQEKKKELKDELEEYDRRLRMKSVGCIRFIGELFKQHMLTPSIMLRCLHVLLNNRDEESLECLCKLLTTIGKELESKNSDLSSIFDEMKRISQNRKKVSSRIRFMLQDVIDLRDAKWVPRHGDTNPKTIDQIQKEAETEQLNIQANNMNPPRRDDRPLHVFSGSRTGGGGRPKPNEDGWSPVANRNSRNSFTFQPEKMRIAKVTGEEVQLGSRHMHESWAKGVAPVVPPPSQNMYAALENYGGDTDRRTLNPRDNKGPYSSKGPSMERNSYNNSSGNKNYDGRGSRSGSQHRDSLRKATNTQPLLPSNKVAYPPAVLQPANLSSVIGQQQSTQIPPAAAPIGSSVNLGGTSKFTDEQIQRRICNSADEFVTNCCTANEYFQDIAACVPNTEYSRAVYESYNYILEKSQQARLRTGHLFAALIKNGDITEDDFVKGFKELLDCWEDLIVDVPQIWLYFAEDIVALVVEEALSLGGLKRLLEGLISSNVAKQLLKHLFTLVIKEKSAHFLQELWVKAGLQLSEFIPADDVDDFVKNNGFEFLVSADATELSYEQIQKKLIDFLKKRTPFDDVVDWITQNVGARVKENKFVRALATAIFETSISKNKLQPEVLSSHSKLIQKYVDINTDLELQCLYALQALVHKMEHPQGLLLTICDQLYENATFSQESFIAWETSSDPAEQEGKGVALKQLTSFFTRLKENEEDEEYSSSEDV</sequence>
<evidence type="ECO:0000313" key="10">
    <source>
        <dbReference type="Proteomes" id="UP001566132"/>
    </source>
</evidence>
<feature type="region of interest" description="Disordered" evidence="6">
    <location>
        <begin position="629"/>
        <end position="684"/>
    </location>
</feature>
<evidence type="ECO:0000256" key="5">
    <source>
        <dbReference type="ARBA" id="ARBA00022917"/>
    </source>
</evidence>
<name>A0ABD1E9R2_HYPHA</name>
<dbReference type="Pfam" id="PF02020">
    <property type="entry name" value="W2"/>
    <property type="match status" value="1"/>
</dbReference>
<dbReference type="Gene3D" id="1.25.40.180">
    <property type="match status" value="3"/>
</dbReference>
<feature type="region of interest" description="Disordered" evidence="6">
    <location>
        <begin position="280"/>
        <end position="341"/>
    </location>
</feature>
<evidence type="ECO:0000256" key="4">
    <source>
        <dbReference type="ARBA" id="ARBA00022845"/>
    </source>
</evidence>
<dbReference type="InterPro" id="IPR016024">
    <property type="entry name" value="ARM-type_fold"/>
</dbReference>
<evidence type="ECO:0000259" key="7">
    <source>
        <dbReference type="PROSITE" id="PS51363"/>
    </source>
</evidence>
<dbReference type="InterPro" id="IPR003890">
    <property type="entry name" value="MIF4G-like_typ-3"/>
</dbReference>
<gene>
    <name evidence="9" type="ORF">ABEB36_011749</name>
</gene>
<dbReference type="PROSITE" id="PS51363">
    <property type="entry name" value="W2"/>
    <property type="match status" value="1"/>
</dbReference>
<dbReference type="GO" id="GO:0006417">
    <property type="term" value="P:regulation of translation"/>
    <property type="evidence" value="ECO:0007669"/>
    <property type="project" value="UniProtKB-KW"/>
</dbReference>
<feature type="compositionally biased region" description="Polar residues" evidence="6">
    <location>
        <begin position="289"/>
        <end position="319"/>
    </location>
</feature>
<dbReference type="Pfam" id="PF02847">
    <property type="entry name" value="MA3"/>
    <property type="match status" value="1"/>
</dbReference>
<dbReference type="PANTHER" id="PTHR23253">
    <property type="entry name" value="EUKARYOTIC TRANSLATION INITIATION FACTOR 4 GAMMA"/>
    <property type="match status" value="1"/>
</dbReference>